<dbReference type="Proteomes" id="UP001464555">
    <property type="component" value="Unassembled WGS sequence"/>
</dbReference>
<dbReference type="EMBL" id="JBBYHR010000014">
    <property type="protein sequence ID" value="MEL1246323.1"/>
    <property type="molecule type" value="Genomic_DNA"/>
</dbReference>
<proteinExistence type="predicted"/>
<keyword evidence="1" id="KW-1133">Transmembrane helix</keyword>
<dbReference type="RefSeq" id="WP_341698618.1">
    <property type="nucleotide sequence ID" value="NZ_JBBYHR010000014.1"/>
</dbReference>
<keyword evidence="3" id="KW-1185">Reference proteome</keyword>
<organism evidence="2 3">
    <name type="scientific">Flavobacterium arundinis</name>
    <dbReference type="NCBI Taxonomy" id="3139143"/>
    <lineage>
        <taxon>Bacteria</taxon>
        <taxon>Pseudomonadati</taxon>
        <taxon>Bacteroidota</taxon>
        <taxon>Flavobacteriia</taxon>
        <taxon>Flavobacteriales</taxon>
        <taxon>Flavobacteriaceae</taxon>
        <taxon>Flavobacterium</taxon>
    </lineage>
</organism>
<feature type="transmembrane region" description="Helical" evidence="1">
    <location>
        <begin position="86"/>
        <end position="106"/>
    </location>
</feature>
<accession>A0ABU9I301</accession>
<name>A0ABU9I301_9FLAO</name>
<sequence length="148" mass="15416">MSKVQNLLAGLGGAIALNILHESLKKTGSDMPRVDLLGEEALQKTLQHFGGGIDDDNTLYAATLAGDVVSNSLYYSMIGKGNPDYIWARAVAYGLAGGVGAVTLPKPMGLDEEPVAHSNKTKVLTVSYYLAGALVTAGILAALAKKNQ</sequence>
<comment type="caution">
    <text evidence="2">The sequence shown here is derived from an EMBL/GenBank/DDBJ whole genome shotgun (WGS) entry which is preliminary data.</text>
</comment>
<evidence type="ECO:0000256" key="1">
    <source>
        <dbReference type="SAM" id="Phobius"/>
    </source>
</evidence>
<gene>
    <name evidence="2" type="ORF">AAEO56_18770</name>
</gene>
<evidence type="ECO:0000313" key="2">
    <source>
        <dbReference type="EMBL" id="MEL1246323.1"/>
    </source>
</evidence>
<reference evidence="2 3" key="1">
    <citation type="submission" date="2024-04" db="EMBL/GenBank/DDBJ databases">
        <title>Flavobacterium sp. DGU11 16S ribosomal RNA gene Genome sequencing and assembly.</title>
        <authorList>
            <person name="Park S."/>
        </authorList>
    </citation>
    <scope>NUCLEOTIDE SEQUENCE [LARGE SCALE GENOMIC DNA]</scope>
    <source>
        <strain evidence="2 3">DGU11</strain>
    </source>
</reference>
<feature type="transmembrane region" description="Helical" evidence="1">
    <location>
        <begin position="126"/>
        <end position="144"/>
    </location>
</feature>
<keyword evidence="1" id="KW-0812">Transmembrane</keyword>
<protein>
    <submittedName>
        <fullName evidence="2">Uncharacterized protein</fullName>
    </submittedName>
</protein>
<keyword evidence="1" id="KW-0472">Membrane</keyword>
<evidence type="ECO:0000313" key="3">
    <source>
        <dbReference type="Proteomes" id="UP001464555"/>
    </source>
</evidence>